<evidence type="ECO:0000313" key="2">
    <source>
        <dbReference type="Proteomes" id="UP000001312"/>
    </source>
</evidence>
<dbReference type="RefSeq" id="XP_001590318.1">
    <property type="nucleotide sequence ID" value="XM_001590268.1"/>
</dbReference>
<accession>A7EUS5</accession>
<protein>
    <submittedName>
        <fullName evidence="1">Uncharacterized protein</fullName>
    </submittedName>
</protein>
<dbReference type="InParanoid" id="A7EUS5"/>
<gene>
    <name evidence="1" type="ORF">SS1G_09083</name>
</gene>
<reference evidence="2" key="1">
    <citation type="journal article" date="2011" name="PLoS Genet.">
        <title>Genomic analysis of the necrotrophic fungal pathogens Sclerotinia sclerotiorum and Botrytis cinerea.</title>
        <authorList>
            <person name="Amselem J."/>
            <person name="Cuomo C.A."/>
            <person name="van Kan J.A."/>
            <person name="Viaud M."/>
            <person name="Benito E.P."/>
            <person name="Couloux A."/>
            <person name="Coutinho P.M."/>
            <person name="de Vries R.P."/>
            <person name="Dyer P.S."/>
            <person name="Fillinger S."/>
            <person name="Fournier E."/>
            <person name="Gout L."/>
            <person name="Hahn M."/>
            <person name="Kohn L."/>
            <person name="Lapalu N."/>
            <person name="Plummer K.M."/>
            <person name="Pradier J.M."/>
            <person name="Quevillon E."/>
            <person name="Sharon A."/>
            <person name="Simon A."/>
            <person name="ten Have A."/>
            <person name="Tudzynski B."/>
            <person name="Tudzynski P."/>
            <person name="Wincker P."/>
            <person name="Andrew M."/>
            <person name="Anthouard V."/>
            <person name="Beever R.E."/>
            <person name="Beffa R."/>
            <person name="Benoit I."/>
            <person name="Bouzid O."/>
            <person name="Brault B."/>
            <person name="Chen Z."/>
            <person name="Choquer M."/>
            <person name="Collemare J."/>
            <person name="Cotton P."/>
            <person name="Danchin E.G."/>
            <person name="Da Silva C."/>
            <person name="Gautier A."/>
            <person name="Giraud C."/>
            <person name="Giraud T."/>
            <person name="Gonzalez C."/>
            <person name="Grossetete S."/>
            <person name="Guldener U."/>
            <person name="Henrissat B."/>
            <person name="Howlett B.J."/>
            <person name="Kodira C."/>
            <person name="Kretschmer M."/>
            <person name="Lappartient A."/>
            <person name="Leroch M."/>
            <person name="Levis C."/>
            <person name="Mauceli E."/>
            <person name="Neuveglise C."/>
            <person name="Oeser B."/>
            <person name="Pearson M."/>
            <person name="Poulain J."/>
            <person name="Poussereau N."/>
            <person name="Quesneville H."/>
            <person name="Rascle C."/>
            <person name="Schumacher J."/>
            <person name="Segurens B."/>
            <person name="Sexton A."/>
            <person name="Silva E."/>
            <person name="Sirven C."/>
            <person name="Soanes D.M."/>
            <person name="Talbot N.J."/>
            <person name="Templeton M."/>
            <person name="Yandava C."/>
            <person name="Yarden O."/>
            <person name="Zeng Q."/>
            <person name="Rollins J.A."/>
            <person name="Lebrun M.H."/>
            <person name="Dickman M."/>
        </authorList>
    </citation>
    <scope>NUCLEOTIDE SEQUENCE [LARGE SCALE GENOMIC DNA]</scope>
    <source>
        <strain evidence="2">ATCC 18683 / 1980 / Ss-1</strain>
    </source>
</reference>
<sequence length="83" mass="9318">MDGGITSLLQDRNHKATATATTTIQVLHHYSSHKKQITVYNLTSAGNGYAGVHIKDLDNYSKYRTLPPTTSMIQYSDDMIRFN</sequence>
<proteinExistence type="predicted"/>
<dbReference type="GeneID" id="5486170"/>
<dbReference type="Proteomes" id="UP000001312">
    <property type="component" value="Unassembled WGS sequence"/>
</dbReference>
<name>A7EUS5_SCLS1</name>
<keyword evidence="2" id="KW-1185">Reference proteome</keyword>
<dbReference type="EMBL" id="CH476632">
    <property type="protein sequence ID" value="EDN93217.1"/>
    <property type="molecule type" value="Genomic_DNA"/>
</dbReference>
<dbReference type="AlphaFoldDB" id="A7EUS5"/>
<dbReference type="KEGG" id="ssl:SS1G_09083"/>
<evidence type="ECO:0000313" key="1">
    <source>
        <dbReference type="EMBL" id="EDN93217.1"/>
    </source>
</evidence>
<organism evidence="1 2">
    <name type="scientific">Sclerotinia sclerotiorum (strain ATCC 18683 / 1980 / Ss-1)</name>
    <name type="common">White mold</name>
    <name type="synonym">Whetzelinia sclerotiorum</name>
    <dbReference type="NCBI Taxonomy" id="665079"/>
    <lineage>
        <taxon>Eukaryota</taxon>
        <taxon>Fungi</taxon>
        <taxon>Dikarya</taxon>
        <taxon>Ascomycota</taxon>
        <taxon>Pezizomycotina</taxon>
        <taxon>Leotiomycetes</taxon>
        <taxon>Helotiales</taxon>
        <taxon>Sclerotiniaceae</taxon>
        <taxon>Sclerotinia</taxon>
    </lineage>
</organism>